<gene>
    <name evidence="2" type="ORF">DPX16_2461</name>
</gene>
<feature type="region of interest" description="Disordered" evidence="1">
    <location>
        <begin position="627"/>
        <end position="670"/>
    </location>
</feature>
<comment type="caution">
    <text evidence="2">The sequence shown here is derived from an EMBL/GenBank/DDBJ whole genome shotgun (WGS) entry which is preliminary data.</text>
</comment>
<feature type="compositionally biased region" description="Basic and acidic residues" evidence="1">
    <location>
        <begin position="418"/>
        <end position="433"/>
    </location>
</feature>
<feature type="compositionally biased region" description="Basic and acidic residues" evidence="1">
    <location>
        <begin position="255"/>
        <end position="269"/>
    </location>
</feature>
<feature type="compositionally biased region" description="Pro residues" evidence="1">
    <location>
        <begin position="634"/>
        <end position="645"/>
    </location>
</feature>
<evidence type="ECO:0000313" key="2">
    <source>
        <dbReference type="EMBL" id="ROL53740.1"/>
    </source>
</evidence>
<feature type="region of interest" description="Disordered" evidence="1">
    <location>
        <begin position="239"/>
        <end position="301"/>
    </location>
</feature>
<evidence type="ECO:0000313" key="3">
    <source>
        <dbReference type="Proteomes" id="UP000281406"/>
    </source>
</evidence>
<dbReference type="EMBL" id="RJVU01007774">
    <property type="protein sequence ID" value="ROL53740.1"/>
    <property type="molecule type" value="Genomic_DNA"/>
</dbReference>
<feature type="compositionally biased region" description="Low complexity" evidence="1">
    <location>
        <begin position="399"/>
        <end position="414"/>
    </location>
</feature>
<feature type="compositionally biased region" description="Pro residues" evidence="1">
    <location>
        <begin position="515"/>
        <end position="529"/>
    </location>
</feature>
<feature type="region of interest" description="Disordered" evidence="1">
    <location>
        <begin position="396"/>
        <end position="445"/>
    </location>
</feature>
<feature type="compositionally biased region" description="Low complexity" evidence="1">
    <location>
        <begin position="505"/>
        <end position="514"/>
    </location>
</feature>
<dbReference type="Proteomes" id="UP000281406">
    <property type="component" value="Unassembled WGS sequence"/>
</dbReference>
<sequence>MYAAQTHKMTVAITGSTVEGGSTSVTTGLGSAGATRLGITGLESSEITGLGSFGTTLLGSSGTTGNIFINAWTNFIRGSATLDASPKPLPLFPGVNLVSRLENGEDTEPEVDSGLKQTLYTSNRNRIPDQKQLYSLRRVFFVFRPSVFRVSLSVPLTMYTPAFLLVCLEQKDRSLEAHLDNFLFLAPSTHFPDSSLCNFLYAGLNTATKALLSGEGPRGSFRDYVEWVLASCGSSMTVDISDDASPTPTPVHSHQHPDCEDRQHEPTADREEDFAATFEPAPTRATEQDIATEPEQRGTDQVCEPAVPSVAEGILVEYEGMEVSPTQPPATESEFLVNSGDLFSDLEEVNMQPVVLQSLAPPSLPLPPPLQKFFGTLSFSELFSTLQTPLSSATPAIQSSLSPISPSVSPSPLSGRVLPRDCWEPPHPGREEPGVPPPASELFTPPRPVDLAPTPTLLPPSSSASTIGHSVSLGSLGTSAPPGSDIATPLQRTYGPVAALWPSTPSATASSALPQAPPPPSVAPAPPLPSGYPLPPRGVVAAAPSRSPRSSGSLRVFGVPAAWWAPTLSSPLPIVPMVAYRATSPWLLPSTTPPWAAVLAVYWMVLLLPLFKASLWTPSPASPWTPAPRLLPGNRPPPEPPPTPSQPSHLRLPLSTARGRAFSGRGRYVT</sequence>
<keyword evidence="3" id="KW-1185">Reference proteome</keyword>
<protein>
    <submittedName>
        <fullName evidence="2">Uncharacterized protein</fullName>
    </submittedName>
</protein>
<dbReference type="AlphaFoldDB" id="A0A3N0Z5J3"/>
<evidence type="ECO:0000256" key="1">
    <source>
        <dbReference type="SAM" id="MobiDB-lite"/>
    </source>
</evidence>
<feature type="region of interest" description="Disordered" evidence="1">
    <location>
        <begin position="505"/>
        <end position="529"/>
    </location>
</feature>
<name>A0A3N0Z5J3_ANAGA</name>
<organism evidence="2 3">
    <name type="scientific">Anabarilius grahami</name>
    <name type="common">Kanglang fish</name>
    <name type="synonym">Barilius grahami</name>
    <dbReference type="NCBI Taxonomy" id="495550"/>
    <lineage>
        <taxon>Eukaryota</taxon>
        <taxon>Metazoa</taxon>
        <taxon>Chordata</taxon>
        <taxon>Craniata</taxon>
        <taxon>Vertebrata</taxon>
        <taxon>Euteleostomi</taxon>
        <taxon>Actinopterygii</taxon>
        <taxon>Neopterygii</taxon>
        <taxon>Teleostei</taxon>
        <taxon>Ostariophysi</taxon>
        <taxon>Cypriniformes</taxon>
        <taxon>Xenocyprididae</taxon>
        <taxon>Xenocypridinae</taxon>
        <taxon>Xenocypridinae incertae sedis</taxon>
        <taxon>Anabarilius</taxon>
    </lineage>
</organism>
<accession>A0A3N0Z5J3</accession>
<reference evidence="2 3" key="1">
    <citation type="submission" date="2018-10" db="EMBL/GenBank/DDBJ databases">
        <title>Genome assembly for a Yunnan-Guizhou Plateau 3E fish, Anabarilius grahami (Regan), and its evolutionary and genetic applications.</title>
        <authorList>
            <person name="Jiang W."/>
        </authorList>
    </citation>
    <scope>NUCLEOTIDE SEQUENCE [LARGE SCALE GENOMIC DNA]</scope>
    <source>
        <strain evidence="2">AG-KIZ</strain>
        <tissue evidence="2">Muscle</tissue>
    </source>
</reference>
<proteinExistence type="predicted"/>
<feature type="compositionally biased region" description="Polar residues" evidence="1">
    <location>
        <begin position="239"/>
        <end position="252"/>
    </location>
</feature>